<dbReference type="SMART" id="SM00225">
    <property type="entry name" value="BTB"/>
    <property type="match status" value="1"/>
</dbReference>
<dbReference type="AlphaFoldDB" id="A0A8A3P941"/>
<evidence type="ECO:0000313" key="3">
    <source>
        <dbReference type="Proteomes" id="UP000672032"/>
    </source>
</evidence>
<feature type="domain" description="BTB" evidence="1">
    <location>
        <begin position="22"/>
        <end position="93"/>
    </location>
</feature>
<name>A0A8A3P941_9HELO</name>
<organism evidence="2 3">
    <name type="scientific">Monilinia vaccinii-corymbosi</name>
    <dbReference type="NCBI Taxonomy" id="61207"/>
    <lineage>
        <taxon>Eukaryota</taxon>
        <taxon>Fungi</taxon>
        <taxon>Dikarya</taxon>
        <taxon>Ascomycota</taxon>
        <taxon>Pezizomycotina</taxon>
        <taxon>Leotiomycetes</taxon>
        <taxon>Helotiales</taxon>
        <taxon>Sclerotiniaceae</taxon>
        <taxon>Monilinia</taxon>
    </lineage>
</organism>
<evidence type="ECO:0000259" key="1">
    <source>
        <dbReference type="PROSITE" id="PS50097"/>
    </source>
</evidence>
<dbReference type="InterPro" id="IPR000210">
    <property type="entry name" value="BTB/POZ_dom"/>
</dbReference>
<accession>A0A8A3P941</accession>
<proteinExistence type="predicted"/>
<gene>
    <name evidence="2" type="ORF">DSL72_003547</name>
</gene>
<dbReference type="InterPro" id="IPR011333">
    <property type="entry name" value="SKP1/BTB/POZ_sf"/>
</dbReference>
<dbReference type="PROSITE" id="PS50097">
    <property type="entry name" value="BTB"/>
    <property type="match status" value="1"/>
</dbReference>
<evidence type="ECO:0000313" key="2">
    <source>
        <dbReference type="EMBL" id="QSZ29037.1"/>
    </source>
</evidence>
<dbReference type="EMBL" id="CP063405">
    <property type="protein sequence ID" value="QSZ29037.1"/>
    <property type="molecule type" value="Genomic_DNA"/>
</dbReference>
<dbReference type="OrthoDB" id="408604at2759"/>
<dbReference type="Gene3D" id="3.30.710.10">
    <property type="entry name" value="Potassium Channel Kv1.1, Chain A"/>
    <property type="match status" value="1"/>
</dbReference>
<dbReference type="CDD" id="cd18186">
    <property type="entry name" value="BTB_POZ_ZBTB_KLHL-like"/>
    <property type="match status" value="1"/>
</dbReference>
<sequence length="280" mass="32132">MDSAKKNWPKRPLLDFTYQEDESIIIKVGTQQNHAEFKISKLRLDYYSPYFRVCLASELKEGLSKVVELEDVSPEIFRHIIQYMNTETILIPGPPDSSYLQALATQDIPGFDVILDMPDWRGTTTTRSYPDESLDLGKLARIWVLADYLMIPHVQNVATHLMYRRLLVRGTPDCHFGELVDAIGVALGMDGTMARKIMNYDEWTPQQRAMIPRAIMDGAMAAVRKFSRKQILRGPAYKNHMIAKKMKYVGRFFVEDKIDGGDADSGLDPYYHYLDDCIRP</sequence>
<dbReference type="Pfam" id="PF00651">
    <property type="entry name" value="BTB"/>
    <property type="match status" value="1"/>
</dbReference>
<dbReference type="SUPFAM" id="SSF54695">
    <property type="entry name" value="POZ domain"/>
    <property type="match status" value="1"/>
</dbReference>
<dbReference type="Proteomes" id="UP000672032">
    <property type="component" value="Chromosome 1"/>
</dbReference>
<reference evidence="2" key="1">
    <citation type="submission" date="2020-10" db="EMBL/GenBank/DDBJ databases">
        <title>Genome Sequence of Monilinia vaccinii-corymbosi Sheds Light on Mummy Berry Disease Infection of Blueberry and Mating Type.</title>
        <authorList>
            <person name="Yow A.G."/>
            <person name="Zhang Y."/>
            <person name="Bansal K."/>
            <person name="Eacker S.M."/>
            <person name="Sullivan S."/>
            <person name="Liachko I."/>
            <person name="Cubeta M.A."/>
            <person name="Rollins J.A."/>
            <person name="Ashrafi H."/>
        </authorList>
    </citation>
    <scope>NUCLEOTIDE SEQUENCE</scope>
    <source>
        <strain evidence="2">RL-1</strain>
    </source>
</reference>
<protein>
    <recommendedName>
        <fullName evidence="1">BTB domain-containing protein</fullName>
    </recommendedName>
</protein>
<keyword evidence="3" id="KW-1185">Reference proteome</keyword>